<sequence>MGGVLFSDRSGGSVHL</sequence>
<comment type="caution">
    <text evidence="1">The sequence shown here is derived from an EMBL/GenBank/DDBJ whole genome shotgun (WGS) entry which is preliminary data.</text>
</comment>
<dbReference type="Proteomes" id="UP001154282">
    <property type="component" value="Unassembled WGS sequence"/>
</dbReference>
<dbReference type="AlphaFoldDB" id="A0AAV0PZB6"/>
<organism evidence="1 2">
    <name type="scientific">Linum tenue</name>
    <dbReference type="NCBI Taxonomy" id="586396"/>
    <lineage>
        <taxon>Eukaryota</taxon>
        <taxon>Viridiplantae</taxon>
        <taxon>Streptophyta</taxon>
        <taxon>Embryophyta</taxon>
        <taxon>Tracheophyta</taxon>
        <taxon>Spermatophyta</taxon>
        <taxon>Magnoliopsida</taxon>
        <taxon>eudicotyledons</taxon>
        <taxon>Gunneridae</taxon>
        <taxon>Pentapetalae</taxon>
        <taxon>rosids</taxon>
        <taxon>fabids</taxon>
        <taxon>Malpighiales</taxon>
        <taxon>Linaceae</taxon>
        <taxon>Linum</taxon>
    </lineage>
</organism>
<proteinExistence type="predicted"/>
<dbReference type="EMBL" id="CAMGYJ010000009">
    <property type="protein sequence ID" value="CAI0476365.1"/>
    <property type="molecule type" value="Genomic_DNA"/>
</dbReference>
<gene>
    <name evidence="1" type="ORF">LITE_LOCUS40755</name>
</gene>
<protein>
    <submittedName>
        <fullName evidence="1">Uncharacterized protein</fullName>
    </submittedName>
</protein>
<keyword evidence="2" id="KW-1185">Reference proteome</keyword>
<reference evidence="1" key="1">
    <citation type="submission" date="2022-08" db="EMBL/GenBank/DDBJ databases">
        <authorList>
            <person name="Gutierrez-Valencia J."/>
        </authorList>
    </citation>
    <scope>NUCLEOTIDE SEQUENCE</scope>
</reference>
<name>A0AAV0PZB6_9ROSI</name>
<evidence type="ECO:0000313" key="1">
    <source>
        <dbReference type="EMBL" id="CAI0476365.1"/>
    </source>
</evidence>
<evidence type="ECO:0000313" key="2">
    <source>
        <dbReference type="Proteomes" id="UP001154282"/>
    </source>
</evidence>
<accession>A0AAV0PZB6</accession>